<dbReference type="PROSITE" id="PS51767">
    <property type="entry name" value="PEPTIDASE_A1"/>
    <property type="match status" value="1"/>
</dbReference>
<evidence type="ECO:0000313" key="5">
    <source>
        <dbReference type="EMBL" id="KAF2135461.1"/>
    </source>
</evidence>
<dbReference type="Proteomes" id="UP000799438">
    <property type="component" value="Unassembled WGS sequence"/>
</dbReference>
<dbReference type="InterPro" id="IPR001461">
    <property type="entry name" value="Aspartic_peptidase_A1"/>
</dbReference>
<dbReference type="InterPro" id="IPR033121">
    <property type="entry name" value="PEPTIDASE_A1"/>
</dbReference>
<dbReference type="InterPro" id="IPR021109">
    <property type="entry name" value="Peptidase_aspartic_dom_sf"/>
</dbReference>
<evidence type="ECO:0000256" key="2">
    <source>
        <dbReference type="SAM" id="MobiDB-lite"/>
    </source>
</evidence>
<feature type="compositionally biased region" description="Low complexity" evidence="2">
    <location>
        <begin position="434"/>
        <end position="447"/>
    </location>
</feature>
<dbReference type="Gene3D" id="2.40.70.10">
    <property type="entry name" value="Acid Proteases"/>
    <property type="match status" value="2"/>
</dbReference>
<dbReference type="RefSeq" id="XP_033391179.1">
    <property type="nucleotide sequence ID" value="XM_033546556.1"/>
</dbReference>
<dbReference type="PRINTS" id="PR00792">
    <property type="entry name" value="PEPSIN"/>
</dbReference>
<dbReference type="GeneID" id="54304062"/>
<evidence type="ECO:0000259" key="4">
    <source>
        <dbReference type="PROSITE" id="PS51767"/>
    </source>
</evidence>
<sequence>MVIISKCKVDEGILTFCRKGNDGPWSSFVLQVGTPSQKVDVDISIGGQETWVIVEEGCPPSNPSGDQCEDLRGGLFRMNNSRTWESASQIWNDSGIYELGGQVDNYLGLTALGRFGFDTVKLPFSDGTMLPVNHSVVAGIAATKFYVGKFGVSPLATNFTAADGGSDPNVRTKRPSFLSLLKENGKIPSSSFSFTAGSYTRSSTERNALGSFIFGGYDASLIGPSSTSFDFGSDNGRELMVGIQAIKKHAGDNETDLLPTPLLAALDSSQPNIWLPESACKQFESAFGLEWNETDKLYKVNDSLHDKLVKEDATVTFSLGEVHEDSGGESVDIVFPYSAFDLTATWPVVSEGSSTYFPLKKAANSSQVRLSIRSIRKTWVVRAALRFYEQYTLGRTFLQEAYLITDWERRNFSLSQRSWNSSAAQDIVSIKSLDDSSVSSGDNSSADPASRSKNKSLSGGAIAGISIGCVVFAIIVIGAFVWIRRKKAKAKSLKPDGEPLAMAEYNATAFSGAELEGLRNMTNEMDNSNQVKPEMLGDIEHRLEMDGSNQINPELLGDIEHRVEIDGTVKPAELVGDASNVQIHELVGDEPNQEGDEPNLELAGDEPNLQEQRSARQ</sequence>
<feature type="domain" description="Peptidase A1" evidence="4">
    <location>
        <begin position="26"/>
        <end position="415"/>
    </location>
</feature>
<dbReference type="EMBL" id="ML995581">
    <property type="protein sequence ID" value="KAF2135461.1"/>
    <property type="molecule type" value="Genomic_DNA"/>
</dbReference>
<comment type="similarity">
    <text evidence="1">Belongs to the peptidase A1 family.</text>
</comment>
<gene>
    <name evidence="5" type="ORF">K452DRAFT_363145</name>
</gene>
<dbReference type="GO" id="GO:0004190">
    <property type="term" value="F:aspartic-type endopeptidase activity"/>
    <property type="evidence" value="ECO:0007669"/>
    <property type="project" value="InterPro"/>
</dbReference>
<protein>
    <recommendedName>
        <fullName evidence="4">Peptidase A1 domain-containing protein</fullName>
    </recommendedName>
</protein>
<keyword evidence="6" id="KW-1185">Reference proteome</keyword>
<dbReference type="SUPFAM" id="SSF50630">
    <property type="entry name" value="Acid proteases"/>
    <property type="match status" value="1"/>
</dbReference>
<evidence type="ECO:0000313" key="6">
    <source>
        <dbReference type="Proteomes" id="UP000799438"/>
    </source>
</evidence>
<dbReference type="OrthoDB" id="4074350at2759"/>
<feature type="transmembrane region" description="Helical" evidence="3">
    <location>
        <begin position="461"/>
        <end position="483"/>
    </location>
</feature>
<feature type="region of interest" description="Disordered" evidence="2">
    <location>
        <begin position="434"/>
        <end position="456"/>
    </location>
</feature>
<dbReference type="CDD" id="cd12087">
    <property type="entry name" value="TM_EGFR-like"/>
    <property type="match status" value="1"/>
</dbReference>
<evidence type="ECO:0000256" key="1">
    <source>
        <dbReference type="ARBA" id="ARBA00007447"/>
    </source>
</evidence>
<name>A0A6A6AY22_9PEZI</name>
<keyword evidence="3" id="KW-1133">Transmembrane helix</keyword>
<proteinExistence type="inferred from homology"/>
<reference evidence="5" key="1">
    <citation type="journal article" date="2020" name="Stud. Mycol.">
        <title>101 Dothideomycetes genomes: a test case for predicting lifestyles and emergence of pathogens.</title>
        <authorList>
            <person name="Haridas S."/>
            <person name="Albert R."/>
            <person name="Binder M."/>
            <person name="Bloem J."/>
            <person name="Labutti K."/>
            <person name="Salamov A."/>
            <person name="Andreopoulos B."/>
            <person name="Baker S."/>
            <person name="Barry K."/>
            <person name="Bills G."/>
            <person name="Bluhm B."/>
            <person name="Cannon C."/>
            <person name="Castanera R."/>
            <person name="Culley D."/>
            <person name="Daum C."/>
            <person name="Ezra D."/>
            <person name="Gonzalez J."/>
            <person name="Henrissat B."/>
            <person name="Kuo A."/>
            <person name="Liang C."/>
            <person name="Lipzen A."/>
            <person name="Lutzoni F."/>
            <person name="Magnuson J."/>
            <person name="Mondo S."/>
            <person name="Nolan M."/>
            <person name="Ohm R."/>
            <person name="Pangilinan J."/>
            <person name="Park H.-J."/>
            <person name="Ramirez L."/>
            <person name="Alfaro M."/>
            <person name="Sun H."/>
            <person name="Tritt A."/>
            <person name="Yoshinaga Y."/>
            <person name="Zwiers L.-H."/>
            <person name="Turgeon B."/>
            <person name="Goodwin S."/>
            <person name="Spatafora J."/>
            <person name="Crous P."/>
            <person name="Grigoriev I."/>
        </authorList>
    </citation>
    <scope>NUCLEOTIDE SEQUENCE</scope>
    <source>
        <strain evidence="5">CBS 121167</strain>
    </source>
</reference>
<dbReference type="AlphaFoldDB" id="A0A6A6AY22"/>
<dbReference type="Pfam" id="PF00026">
    <property type="entry name" value="Asp"/>
    <property type="match status" value="1"/>
</dbReference>
<feature type="region of interest" description="Disordered" evidence="2">
    <location>
        <begin position="587"/>
        <end position="617"/>
    </location>
</feature>
<keyword evidence="3" id="KW-0472">Membrane</keyword>
<dbReference type="InterPro" id="IPR034164">
    <property type="entry name" value="Pepsin-like_dom"/>
</dbReference>
<dbReference type="CDD" id="cd05471">
    <property type="entry name" value="pepsin_like"/>
    <property type="match status" value="1"/>
</dbReference>
<evidence type="ECO:0000256" key="3">
    <source>
        <dbReference type="SAM" id="Phobius"/>
    </source>
</evidence>
<dbReference type="GO" id="GO:0006508">
    <property type="term" value="P:proteolysis"/>
    <property type="evidence" value="ECO:0007669"/>
    <property type="project" value="InterPro"/>
</dbReference>
<organism evidence="5 6">
    <name type="scientific">Aplosporella prunicola CBS 121167</name>
    <dbReference type="NCBI Taxonomy" id="1176127"/>
    <lineage>
        <taxon>Eukaryota</taxon>
        <taxon>Fungi</taxon>
        <taxon>Dikarya</taxon>
        <taxon>Ascomycota</taxon>
        <taxon>Pezizomycotina</taxon>
        <taxon>Dothideomycetes</taxon>
        <taxon>Dothideomycetes incertae sedis</taxon>
        <taxon>Botryosphaeriales</taxon>
        <taxon>Aplosporellaceae</taxon>
        <taxon>Aplosporella</taxon>
    </lineage>
</organism>
<accession>A0A6A6AY22</accession>
<keyword evidence="3" id="KW-0812">Transmembrane</keyword>